<dbReference type="PANTHER" id="PTHR15608">
    <property type="entry name" value="SPLICING FACTOR U2AF-ASSOCIATED PROTEIN 2"/>
    <property type="match status" value="1"/>
</dbReference>
<dbReference type="Proteomes" id="UP000007875">
    <property type="component" value="Unassembled WGS sequence"/>
</dbReference>
<feature type="region of interest" description="Disordered" evidence="7">
    <location>
        <begin position="440"/>
        <end position="462"/>
    </location>
</feature>
<dbReference type="GeneTree" id="ENSGT00390000009902"/>
<feature type="compositionally biased region" description="Polar residues" evidence="7">
    <location>
        <begin position="11"/>
        <end position="25"/>
    </location>
</feature>
<feature type="region of interest" description="Disordered" evidence="7">
    <location>
        <begin position="161"/>
        <end position="191"/>
    </location>
</feature>
<dbReference type="SMART" id="SM00361">
    <property type="entry name" value="RRM_1"/>
    <property type="match status" value="1"/>
</dbReference>
<dbReference type="OMA" id="QERIFEW"/>
<proteinExistence type="inferred from homology"/>
<dbReference type="STRING" id="51511.ENSCSAVP00000000673"/>
<dbReference type="GO" id="GO:0005686">
    <property type="term" value="C:U2 snRNP"/>
    <property type="evidence" value="ECO:0007669"/>
    <property type="project" value="TreeGrafter"/>
</dbReference>
<feature type="compositionally biased region" description="Basic and acidic residues" evidence="7">
    <location>
        <begin position="1"/>
        <end position="10"/>
    </location>
</feature>
<reference evidence="9" key="3">
    <citation type="submission" date="2025-09" db="UniProtKB">
        <authorList>
            <consortium name="Ensembl"/>
        </authorList>
    </citation>
    <scope>IDENTIFICATION</scope>
</reference>
<organism evidence="9 10">
    <name type="scientific">Ciona savignyi</name>
    <name type="common">Pacific transparent sea squirt</name>
    <dbReference type="NCBI Taxonomy" id="51511"/>
    <lineage>
        <taxon>Eukaryota</taxon>
        <taxon>Metazoa</taxon>
        <taxon>Chordata</taxon>
        <taxon>Tunicata</taxon>
        <taxon>Ascidiacea</taxon>
        <taxon>Phlebobranchia</taxon>
        <taxon>Cionidae</taxon>
        <taxon>Ciona</taxon>
    </lineage>
</organism>
<dbReference type="Ensembl" id="ENSCSAVT00000000680.1">
    <property type="protein sequence ID" value="ENSCSAVP00000000673.1"/>
    <property type="gene ID" value="ENSCSAVG00000000371.1"/>
</dbReference>
<dbReference type="InterPro" id="IPR035979">
    <property type="entry name" value="RBD_domain_sf"/>
</dbReference>
<evidence type="ECO:0000256" key="7">
    <source>
        <dbReference type="SAM" id="MobiDB-lite"/>
    </source>
</evidence>
<evidence type="ECO:0000256" key="2">
    <source>
        <dbReference type="ARBA" id="ARBA00022664"/>
    </source>
</evidence>
<feature type="compositionally biased region" description="Basic and acidic residues" evidence="7">
    <location>
        <begin position="178"/>
        <end position="191"/>
    </location>
</feature>
<feature type="region of interest" description="Disordered" evidence="7">
    <location>
        <begin position="1"/>
        <end position="32"/>
    </location>
</feature>
<dbReference type="InterPro" id="IPR003954">
    <property type="entry name" value="RRM_euk-type"/>
</dbReference>
<dbReference type="InterPro" id="IPR000504">
    <property type="entry name" value="RRM_dom"/>
</dbReference>
<comment type="similarity">
    <text evidence="1">Belongs to the HTATSF1 family.</text>
</comment>
<dbReference type="CDD" id="cd12282">
    <property type="entry name" value="RRM2_TatSF1_like"/>
    <property type="match status" value="1"/>
</dbReference>
<sequence length="462" mass="53126">MSMKKEDYQEFQRQLDLQKQTNKGNGKTKIEDGTEYEWDEGKKAWFPKLSLDMMMKFQSQYSDTSAANTSSSYVDPVSKLKYIWDTTSHSWKPDFKYEVSPSGEYTYTDPATHTKYKWNAQEQTWVKLTDGEGGMGELPASGSSYDLCSAEYDKWKEQKEEWGEMAQDKKGGKRKQSKPAEKRAASKPEWVSVEKQKNTSVYVSNLPPDISPSEFQDIMTKYGIIATNAATGEPKLKLYVDDHGENKGDGLCTYFKRESVQLATQMLDGMDMRGHKLNAQEASFKLKGEYDASKKPKMLSKKEKQKLNKEKEKMLDWKLARSEDPLSKTDRVVILKRMFEVKEFEEEPILITEIKEDLRRECEKFGPVKKVIVFDRHPDGVCSVSFKTVEDAAKCQVGLHGRWFAGKSVEASIWDGHTDYQVEETDREREVRLQKWEAFLDGENTSKETDNSRGVDEPQNSA</sequence>
<dbReference type="SUPFAM" id="SSF54928">
    <property type="entry name" value="RNA-binding domain, RBD"/>
    <property type="match status" value="2"/>
</dbReference>
<dbReference type="GO" id="GO:0003723">
    <property type="term" value="F:RNA binding"/>
    <property type="evidence" value="ECO:0007669"/>
    <property type="project" value="UniProtKB-UniRule"/>
</dbReference>
<evidence type="ECO:0000256" key="6">
    <source>
        <dbReference type="PROSITE-ProRule" id="PRU00176"/>
    </source>
</evidence>
<reference evidence="10" key="1">
    <citation type="submission" date="2003-08" db="EMBL/GenBank/DDBJ databases">
        <authorList>
            <person name="Birren B."/>
            <person name="Nusbaum C."/>
            <person name="Abebe A."/>
            <person name="Abouelleil A."/>
            <person name="Adekoya E."/>
            <person name="Ait-zahra M."/>
            <person name="Allen N."/>
            <person name="Allen T."/>
            <person name="An P."/>
            <person name="Anderson M."/>
            <person name="Anderson S."/>
            <person name="Arachchi H."/>
            <person name="Armbruster J."/>
            <person name="Bachantsang P."/>
            <person name="Baldwin J."/>
            <person name="Barry A."/>
            <person name="Bayul T."/>
            <person name="Blitshsteyn B."/>
            <person name="Bloom T."/>
            <person name="Blye J."/>
            <person name="Boguslavskiy L."/>
            <person name="Borowsky M."/>
            <person name="Boukhgalter B."/>
            <person name="Brunache A."/>
            <person name="Butler J."/>
            <person name="Calixte N."/>
            <person name="Calvo S."/>
            <person name="Camarata J."/>
            <person name="Campo K."/>
            <person name="Chang J."/>
            <person name="Cheshatsang Y."/>
            <person name="Citroen M."/>
            <person name="Collymore A."/>
            <person name="Considine T."/>
            <person name="Cook A."/>
            <person name="Cooke P."/>
            <person name="Corum B."/>
            <person name="Cuomo C."/>
            <person name="David R."/>
            <person name="Dawoe T."/>
            <person name="Degray S."/>
            <person name="Dodge S."/>
            <person name="Dooley K."/>
            <person name="Dorje P."/>
            <person name="Dorjee K."/>
            <person name="Dorris L."/>
            <person name="Duffey N."/>
            <person name="Dupes A."/>
            <person name="Elkins T."/>
            <person name="Engels R."/>
            <person name="Erickson J."/>
            <person name="Farina A."/>
            <person name="Faro S."/>
            <person name="Ferreira P."/>
            <person name="Fischer H."/>
            <person name="Fitzgerald M."/>
            <person name="Foley K."/>
            <person name="Gage D."/>
            <person name="Galagan J."/>
            <person name="Gearin G."/>
            <person name="Gnerre S."/>
            <person name="Gnirke A."/>
            <person name="Goyette A."/>
            <person name="Graham J."/>
            <person name="Grandbois E."/>
            <person name="Gyaltsen K."/>
            <person name="Hafez N."/>
            <person name="Hagopian D."/>
            <person name="Hagos B."/>
            <person name="Hall J."/>
            <person name="Hatcher B."/>
            <person name="Heller A."/>
            <person name="Higgins H."/>
            <person name="Honan T."/>
            <person name="Horn A."/>
            <person name="Houde N."/>
            <person name="Hughes L."/>
            <person name="Hulme W."/>
            <person name="Husby E."/>
            <person name="Iliev I."/>
            <person name="Jaffe D."/>
            <person name="Jones C."/>
            <person name="Kamal M."/>
            <person name="Kamat A."/>
            <person name="Kamvysselis M."/>
            <person name="Karlsson E."/>
            <person name="Kells C."/>
            <person name="Kieu A."/>
            <person name="Kisner P."/>
            <person name="Kodira C."/>
            <person name="Kulbokas E."/>
            <person name="Labutti K."/>
            <person name="Lama D."/>
            <person name="Landers T."/>
            <person name="Leger J."/>
            <person name="Levine S."/>
            <person name="Lewis D."/>
            <person name="Lewis T."/>
            <person name="Lindblad-toh K."/>
            <person name="Liu X."/>
            <person name="Lokyitsang T."/>
            <person name="Lokyitsang Y."/>
            <person name="Lucien O."/>
            <person name="Lui A."/>
            <person name="Ma L.J."/>
            <person name="Mabbitt R."/>
            <person name="Macdonald J."/>
            <person name="Maclean C."/>
            <person name="Major J."/>
            <person name="Manning J."/>
            <person name="Marabella R."/>
            <person name="Maru K."/>
            <person name="Matthews C."/>
            <person name="Mauceli E."/>
            <person name="Mccarthy M."/>
            <person name="Mcdonough S."/>
            <person name="Mcghee T."/>
            <person name="Meldrim J."/>
            <person name="Meneus L."/>
            <person name="Mesirov J."/>
            <person name="Mihalev A."/>
            <person name="Mihova T."/>
            <person name="Mikkelsen T."/>
            <person name="Mlenga V."/>
            <person name="Moru K."/>
            <person name="Mozes J."/>
            <person name="Mulrain L."/>
            <person name="Munson G."/>
            <person name="Naylor J."/>
            <person name="Newes C."/>
            <person name="Nguyen C."/>
            <person name="Nguyen N."/>
            <person name="Nguyen T."/>
            <person name="Nicol R."/>
            <person name="Nielsen C."/>
            <person name="Nizzari M."/>
            <person name="Norbu C."/>
            <person name="Norbu N."/>
            <person name="O'donnell P."/>
            <person name="Okoawo O."/>
            <person name="O'leary S."/>
            <person name="Omotosho B."/>
            <person name="O'neill K."/>
            <person name="Osman S."/>
            <person name="Parker S."/>
            <person name="Perrin D."/>
            <person name="Phunkhang P."/>
            <person name="Piqani B."/>
            <person name="Purcell S."/>
            <person name="Rachupka T."/>
            <person name="Ramasamy U."/>
            <person name="Rameau R."/>
            <person name="Ray V."/>
            <person name="Raymond C."/>
            <person name="Retta R."/>
            <person name="Richardson S."/>
            <person name="Rise C."/>
            <person name="Rodriguez J."/>
            <person name="Rogers J."/>
            <person name="Rogov P."/>
            <person name="Rutman M."/>
            <person name="Schupbach R."/>
            <person name="Seaman C."/>
            <person name="Settipalli S."/>
            <person name="Sharpe T."/>
            <person name="Sheridan J."/>
            <person name="Sherpa N."/>
            <person name="Shi J."/>
            <person name="Smirnov S."/>
            <person name="Smith C."/>
            <person name="Sougnez C."/>
            <person name="Spencer B."/>
            <person name="Stalker J."/>
            <person name="Stange-thomann N."/>
            <person name="Stavropoulos S."/>
            <person name="Stetson K."/>
            <person name="Stone C."/>
            <person name="Stone S."/>
            <person name="Stubbs M."/>
            <person name="Talamas J."/>
            <person name="Tchuinga P."/>
            <person name="Tenzing P."/>
            <person name="Tesfaye S."/>
            <person name="Theodore J."/>
            <person name="Thoulutsang Y."/>
            <person name="Topham K."/>
            <person name="Towey S."/>
            <person name="Tsamla T."/>
            <person name="Tsomo N."/>
            <person name="Vallee D."/>
            <person name="Vassiliev H."/>
            <person name="Venkataraman V."/>
            <person name="Vinson J."/>
            <person name="Vo A."/>
            <person name="Wade C."/>
            <person name="Wang S."/>
            <person name="Wangchuk T."/>
            <person name="Wangdi T."/>
            <person name="Whittaker C."/>
            <person name="Wilkinson J."/>
            <person name="Wu Y."/>
            <person name="Wyman D."/>
            <person name="Yadav S."/>
            <person name="Yang S."/>
            <person name="Yang X."/>
            <person name="Yeager S."/>
            <person name="Yee E."/>
            <person name="Young G."/>
            <person name="Zainoun J."/>
            <person name="Zembeck L."/>
            <person name="Zimmer A."/>
            <person name="Zody M."/>
            <person name="Lander E."/>
        </authorList>
    </citation>
    <scope>NUCLEOTIDE SEQUENCE [LARGE SCALE GENOMIC DNA]</scope>
</reference>
<keyword evidence="5" id="KW-0508">mRNA splicing</keyword>
<protein>
    <recommendedName>
        <fullName evidence="8">RRM domain-containing protein</fullName>
    </recommendedName>
</protein>
<dbReference type="Gene3D" id="3.30.70.330">
    <property type="match status" value="2"/>
</dbReference>
<dbReference type="FunCoup" id="H2Y5S5">
    <property type="interactions" value="399"/>
</dbReference>
<evidence type="ECO:0000256" key="5">
    <source>
        <dbReference type="ARBA" id="ARBA00023187"/>
    </source>
</evidence>
<evidence type="ECO:0000313" key="9">
    <source>
        <dbReference type="Ensembl" id="ENSCSAVP00000000673.1"/>
    </source>
</evidence>
<dbReference type="InterPro" id="IPR034393">
    <property type="entry name" value="TatSF1-like"/>
</dbReference>
<keyword evidence="4 6" id="KW-0694">RNA-binding</keyword>
<dbReference type="PANTHER" id="PTHR15608:SF0">
    <property type="entry name" value="HIV TAT-SPECIFIC FACTOR 1"/>
    <property type="match status" value="1"/>
</dbReference>
<dbReference type="FunFam" id="3.30.70.330:FF:000105">
    <property type="entry name" value="HIV Tat-specific factor 1 homolog"/>
    <property type="match status" value="1"/>
</dbReference>
<dbReference type="PROSITE" id="PS50102">
    <property type="entry name" value="RRM"/>
    <property type="match status" value="1"/>
</dbReference>
<dbReference type="eggNOG" id="KOG1548">
    <property type="taxonomic scope" value="Eukaryota"/>
</dbReference>
<accession>H2Y5S5</accession>
<dbReference type="InParanoid" id="H2Y5S5"/>
<evidence type="ECO:0000259" key="8">
    <source>
        <dbReference type="PROSITE" id="PS50102"/>
    </source>
</evidence>
<keyword evidence="3" id="KW-0677">Repeat</keyword>
<name>H2Y5S5_CIOSA</name>
<dbReference type="SMART" id="SM00360">
    <property type="entry name" value="RRM"/>
    <property type="match status" value="2"/>
</dbReference>
<dbReference type="GO" id="GO:0000398">
    <property type="term" value="P:mRNA splicing, via spliceosome"/>
    <property type="evidence" value="ECO:0007669"/>
    <property type="project" value="InterPro"/>
</dbReference>
<dbReference type="GO" id="GO:0005684">
    <property type="term" value="C:U2-type spliceosomal complex"/>
    <property type="evidence" value="ECO:0007669"/>
    <property type="project" value="TreeGrafter"/>
</dbReference>
<feature type="compositionally biased region" description="Basic and acidic residues" evidence="7">
    <location>
        <begin position="444"/>
        <end position="456"/>
    </location>
</feature>
<feature type="compositionally biased region" description="Basic and acidic residues" evidence="7">
    <location>
        <begin position="161"/>
        <end position="170"/>
    </location>
</feature>
<dbReference type="InterPro" id="IPR034392">
    <property type="entry name" value="TatSF1-like_RRM1"/>
</dbReference>
<reference evidence="9" key="2">
    <citation type="submission" date="2025-08" db="UniProtKB">
        <authorList>
            <consortium name="Ensembl"/>
        </authorList>
    </citation>
    <scope>IDENTIFICATION</scope>
</reference>
<evidence type="ECO:0000256" key="3">
    <source>
        <dbReference type="ARBA" id="ARBA00022737"/>
    </source>
</evidence>
<evidence type="ECO:0000256" key="4">
    <source>
        <dbReference type="ARBA" id="ARBA00022884"/>
    </source>
</evidence>
<dbReference type="AlphaFoldDB" id="H2Y5S5"/>
<evidence type="ECO:0000313" key="10">
    <source>
        <dbReference type="Proteomes" id="UP000007875"/>
    </source>
</evidence>
<feature type="domain" description="RRM" evidence="8">
    <location>
        <begin position="199"/>
        <end position="284"/>
    </location>
</feature>
<dbReference type="CDD" id="cd12281">
    <property type="entry name" value="RRM1_TatSF1_like"/>
    <property type="match status" value="1"/>
</dbReference>
<dbReference type="HOGENOM" id="CLU_026945_6_0_1"/>
<dbReference type="Pfam" id="PF00076">
    <property type="entry name" value="RRM_1"/>
    <property type="match status" value="2"/>
</dbReference>
<keyword evidence="10" id="KW-1185">Reference proteome</keyword>
<dbReference type="InterPro" id="IPR012677">
    <property type="entry name" value="Nucleotide-bd_a/b_plait_sf"/>
</dbReference>
<keyword evidence="2" id="KW-0507">mRNA processing</keyword>
<evidence type="ECO:0000256" key="1">
    <source>
        <dbReference type="ARBA" id="ARBA00007747"/>
    </source>
</evidence>